<evidence type="ECO:0000256" key="9">
    <source>
        <dbReference type="ARBA" id="ARBA00022989"/>
    </source>
</evidence>
<keyword evidence="8" id="KW-0653">Protein transport</keyword>
<feature type="domain" description="Conserved oligomeric Golgi complex subunit 3 N-terminal" evidence="15">
    <location>
        <begin position="150"/>
        <end position="293"/>
    </location>
</feature>
<dbReference type="Pfam" id="PF04136">
    <property type="entry name" value="COG3_N"/>
    <property type="match status" value="1"/>
</dbReference>
<dbReference type="AlphaFoldDB" id="A0A168MKP8"/>
<accession>A0A168MKP8</accession>
<dbReference type="FunCoup" id="A0A168MKP8">
    <property type="interactions" value="818"/>
</dbReference>
<evidence type="ECO:0000259" key="16">
    <source>
        <dbReference type="Pfam" id="PF20671"/>
    </source>
</evidence>
<evidence type="ECO:0000256" key="12">
    <source>
        <dbReference type="ARBA" id="ARBA00031339"/>
    </source>
</evidence>
<feature type="transmembrane region" description="Helical" evidence="14">
    <location>
        <begin position="804"/>
        <end position="823"/>
    </location>
</feature>
<protein>
    <recommendedName>
        <fullName evidence="5">Conserved oligomeric Golgi complex subunit 3</fullName>
    </recommendedName>
    <alternativeName>
        <fullName evidence="12">Component of oligomeric Golgi complex 3</fullName>
    </alternativeName>
</protein>
<gene>
    <name evidence="17" type="primary">ABSGL_04274.1 scaffold 5264</name>
</gene>
<organism evidence="17">
    <name type="scientific">Absidia glauca</name>
    <name type="common">Pin mould</name>
    <dbReference type="NCBI Taxonomy" id="4829"/>
    <lineage>
        <taxon>Eukaryota</taxon>
        <taxon>Fungi</taxon>
        <taxon>Fungi incertae sedis</taxon>
        <taxon>Mucoromycota</taxon>
        <taxon>Mucoromycotina</taxon>
        <taxon>Mucoromycetes</taxon>
        <taxon>Mucorales</taxon>
        <taxon>Cunninghamellaceae</taxon>
        <taxon>Absidia</taxon>
    </lineage>
</organism>
<dbReference type="Proteomes" id="UP000078561">
    <property type="component" value="Unassembled WGS sequence"/>
</dbReference>
<evidence type="ECO:0000256" key="6">
    <source>
        <dbReference type="ARBA" id="ARBA00022448"/>
    </source>
</evidence>
<evidence type="ECO:0000256" key="14">
    <source>
        <dbReference type="SAM" id="Phobius"/>
    </source>
</evidence>
<dbReference type="InParanoid" id="A0A168MKP8"/>
<dbReference type="Pfam" id="PF01184">
    <property type="entry name" value="Gpr1_Fun34_YaaH"/>
    <property type="match status" value="1"/>
</dbReference>
<evidence type="ECO:0000313" key="17">
    <source>
        <dbReference type="EMBL" id="SAL98718.1"/>
    </source>
</evidence>
<dbReference type="GO" id="GO:0000139">
    <property type="term" value="C:Golgi membrane"/>
    <property type="evidence" value="ECO:0007669"/>
    <property type="project" value="UniProtKB-SubCell"/>
</dbReference>
<keyword evidence="6" id="KW-0813">Transport</keyword>
<feature type="transmembrane region" description="Helical" evidence="14">
    <location>
        <begin position="829"/>
        <end position="851"/>
    </location>
</feature>
<evidence type="ECO:0000256" key="11">
    <source>
        <dbReference type="ARBA" id="ARBA00023136"/>
    </source>
</evidence>
<dbReference type="GO" id="GO:0007030">
    <property type="term" value="P:Golgi organization"/>
    <property type="evidence" value="ECO:0007669"/>
    <property type="project" value="TreeGrafter"/>
</dbReference>
<keyword evidence="18" id="KW-1185">Reference proteome</keyword>
<feature type="region of interest" description="Disordered" evidence="13">
    <location>
        <begin position="539"/>
        <end position="602"/>
    </location>
</feature>
<evidence type="ECO:0000256" key="5">
    <source>
        <dbReference type="ARBA" id="ARBA00020976"/>
    </source>
</evidence>
<feature type="compositionally biased region" description="Low complexity" evidence="13">
    <location>
        <begin position="586"/>
        <end position="595"/>
    </location>
</feature>
<feature type="compositionally biased region" description="Low complexity" evidence="13">
    <location>
        <begin position="552"/>
        <end position="576"/>
    </location>
</feature>
<dbReference type="PANTHER" id="PTHR13302">
    <property type="entry name" value="CONSERVED OLIGOMERIC GOLGI COMPLEX COMPONENT 3"/>
    <property type="match status" value="1"/>
</dbReference>
<keyword evidence="11 14" id="KW-0472">Membrane</keyword>
<dbReference type="GO" id="GO:0017119">
    <property type="term" value="C:Golgi transport complex"/>
    <property type="evidence" value="ECO:0007669"/>
    <property type="project" value="TreeGrafter"/>
</dbReference>
<evidence type="ECO:0000256" key="1">
    <source>
        <dbReference type="ARBA" id="ARBA00004141"/>
    </source>
</evidence>
<keyword evidence="7 14" id="KW-0812">Transmembrane</keyword>
<evidence type="ECO:0000256" key="10">
    <source>
        <dbReference type="ARBA" id="ARBA00023034"/>
    </source>
</evidence>
<sequence>MARVMRGISLEDWEDKTRLNEKQLQSVYEIKQTCTELPLPSSWYFNEKSLNSPATLGRESSSSGGMTPEVASVQLLNPLNAGVLSSQLRAINRARSATNLYAESTAAVEKQCADDIGSDKPIETLQQFFDWFAVKENEMEKGQEDVYRNYLSMVTFYQKVCDDFLEDLNTTSGLFTDLIKDYGFVENQTRSLQTTCEELLQEQHQLTRLADALTERLEYFNQLEPIAKTFNAPGDDICLRPEFIPMLEKLDECITYMSDHLDYRDSELYLMRFRQCLTRGMTLIKMYSMSTIKTLGYETYKQIMAKMSDQTMTLSKQTTLFYVKFRTIAPSIKSLADQLEKRGHNHKEYHALYKDIIQVYIQTRQQVLSPIISRKIIELGPNGGDLLSFARAGCSYIMGVCSDEYNLFYNFFQQGEDDIYGYLDLLTSYLHDHLRPRIIHENSIPVLSELCSVFQMYVMQDSQSHNAGKEKDQGEAVGLGINDTYFLLIPIVDDDSAPSSRKEIMFGHLIQDVLEDAQSRLVFRAQTYIHNDIQRHQLKPDDLHMGHGSHGSPADSPQAQPIQQDQDQDQALLEPATLAIDDDQSDTQSTTLSIQPKGMTTDPDSLLGQGLNTTLGWYPTLQKTMWILIKLYRCVQTRVFEDLAQEAVSLCIESLRRASETMATTKSRLDGQLFLIKQLVTLKEQLTPFEVNLVRAEKTLDFSPVTGQRSTKVQPGGSTTPARPSHHLSLPDISVDGEKNDELGNMYAAYNLLRRVASPVVNGQNQQRPLHIGNPAVLGLWSFAVVTILLGVFRLFLPWKPINIILPTALMFGGLAQLIAGFIDLFVGGTFSGAILISYGAFWAGNGILFFPDADQGATLAYTNAEDVAQARAIYDIMCGIAAVLEEQGIHCPVGHYTWTKRR</sequence>
<evidence type="ECO:0000256" key="7">
    <source>
        <dbReference type="ARBA" id="ARBA00022692"/>
    </source>
</evidence>
<evidence type="ECO:0000256" key="13">
    <source>
        <dbReference type="SAM" id="MobiDB-lite"/>
    </source>
</evidence>
<keyword evidence="9 14" id="KW-1133">Transmembrane helix</keyword>
<feature type="region of interest" description="Disordered" evidence="13">
    <location>
        <begin position="706"/>
        <end position="728"/>
    </location>
</feature>
<dbReference type="InterPro" id="IPR048685">
    <property type="entry name" value="COG3_C"/>
</dbReference>
<dbReference type="Pfam" id="PF20671">
    <property type="entry name" value="COG3_C"/>
    <property type="match status" value="1"/>
</dbReference>
<evidence type="ECO:0000313" key="18">
    <source>
        <dbReference type="Proteomes" id="UP000078561"/>
    </source>
</evidence>
<feature type="compositionally biased region" description="Polar residues" evidence="13">
    <location>
        <begin position="706"/>
        <end position="722"/>
    </location>
</feature>
<comment type="subcellular location">
    <subcellularLocation>
        <location evidence="2">Golgi apparatus membrane</location>
        <topology evidence="2">Peripheral membrane protein</topology>
    </subcellularLocation>
    <subcellularLocation>
        <location evidence="1">Membrane</location>
        <topology evidence="1">Multi-pass membrane protein</topology>
    </subcellularLocation>
</comment>
<dbReference type="GO" id="GO:0005801">
    <property type="term" value="C:cis-Golgi network"/>
    <property type="evidence" value="ECO:0007669"/>
    <property type="project" value="InterPro"/>
</dbReference>
<evidence type="ECO:0000259" key="15">
    <source>
        <dbReference type="Pfam" id="PF04136"/>
    </source>
</evidence>
<proteinExistence type="inferred from homology"/>
<dbReference type="STRING" id="4829.A0A168MKP8"/>
<name>A0A168MKP8_ABSGL</name>
<evidence type="ECO:0000256" key="3">
    <source>
        <dbReference type="ARBA" id="ARBA00005587"/>
    </source>
</evidence>
<dbReference type="GO" id="GO:0006891">
    <property type="term" value="P:intra-Golgi vesicle-mediated transport"/>
    <property type="evidence" value="ECO:0007669"/>
    <property type="project" value="TreeGrafter"/>
</dbReference>
<evidence type="ECO:0000256" key="8">
    <source>
        <dbReference type="ARBA" id="ARBA00022927"/>
    </source>
</evidence>
<feature type="transmembrane region" description="Helical" evidence="14">
    <location>
        <begin position="776"/>
        <end position="797"/>
    </location>
</feature>
<dbReference type="PANTHER" id="PTHR13302:SF8">
    <property type="entry name" value="CONSERVED OLIGOMERIC GOLGI COMPLEX SUBUNIT 3"/>
    <property type="match status" value="1"/>
</dbReference>
<evidence type="ECO:0000256" key="4">
    <source>
        <dbReference type="ARBA" id="ARBA00009936"/>
    </source>
</evidence>
<dbReference type="GO" id="GO:0006886">
    <property type="term" value="P:intracellular protein transport"/>
    <property type="evidence" value="ECO:0007669"/>
    <property type="project" value="InterPro"/>
</dbReference>
<comment type="similarity">
    <text evidence="3">Belongs to the acetate uptake transporter (AceTr) (TC 2.A.96) family.</text>
</comment>
<comment type="similarity">
    <text evidence="4">Belongs to the COG3 family.</text>
</comment>
<reference evidence="17" key="1">
    <citation type="submission" date="2016-04" db="EMBL/GenBank/DDBJ databases">
        <authorList>
            <person name="Evans L.H."/>
            <person name="Alamgir A."/>
            <person name="Owens N."/>
            <person name="Weber N.D."/>
            <person name="Virtaneva K."/>
            <person name="Barbian K."/>
            <person name="Babar A."/>
            <person name="Rosenke K."/>
        </authorList>
    </citation>
    <scope>NUCLEOTIDE SEQUENCE [LARGE SCALE GENOMIC DNA]</scope>
    <source>
        <strain evidence="17">CBS 101.48</strain>
    </source>
</reference>
<feature type="domain" description="Conserved oligomeric Golgi complex subunit 3 C-terminal" evidence="16">
    <location>
        <begin position="319"/>
        <end position="705"/>
    </location>
</feature>
<evidence type="ECO:0000256" key="2">
    <source>
        <dbReference type="ARBA" id="ARBA00004395"/>
    </source>
</evidence>
<dbReference type="OrthoDB" id="296793at2759"/>
<dbReference type="InterPro" id="IPR007265">
    <property type="entry name" value="COG_su3"/>
</dbReference>
<keyword evidence="10" id="KW-0333">Golgi apparatus</keyword>
<dbReference type="InterPro" id="IPR000791">
    <property type="entry name" value="Gpr1/Fun34/SatP-like"/>
</dbReference>
<dbReference type="EMBL" id="LT552303">
    <property type="protein sequence ID" value="SAL98718.1"/>
    <property type="molecule type" value="Genomic_DNA"/>
</dbReference>
<dbReference type="InterPro" id="IPR048320">
    <property type="entry name" value="COG3_N"/>
</dbReference>